<dbReference type="Pfam" id="PF00339">
    <property type="entry name" value="Arrestin_N"/>
    <property type="match status" value="1"/>
</dbReference>
<dbReference type="EMBL" id="KB199650">
    <property type="protein sequence ID" value="ESP05163.1"/>
    <property type="molecule type" value="Genomic_DNA"/>
</dbReference>
<dbReference type="SMART" id="SM01017">
    <property type="entry name" value="Arrestin_C"/>
    <property type="match status" value="2"/>
</dbReference>
<keyword evidence="4" id="KW-1185">Reference proteome</keyword>
<dbReference type="Pfam" id="PF02752">
    <property type="entry name" value="Arrestin_C"/>
    <property type="match status" value="1"/>
</dbReference>
<proteinExistence type="inferred from homology"/>
<dbReference type="KEGG" id="lgi:LOTGIDRAFT_227841"/>
<dbReference type="PANTHER" id="PTHR11188">
    <property type="entry name" value="ARRESTIN DOMAIN CONTAINING PROTEIN"/>
    <property type="match status" value="1"/>
</dbReference>
<dbReference type="InterPro" id="IPR011022">
    <property type="entry name" value="Arrestin_C-like"/>
</dbReference>
<protein>
    <recommendedName>
        <fullName evidence="2">Arrestin C-terminal-like domain-containing protein</fullName>
    </recommendedName>
</protein>
<evidence type="ECO:0000259" key="2">
    <source>
        <dbReference type="SMART" id="SM01017"/>
    </source>
</evidence>
<evidence type="ECO:0000313" key="3">
    <source>
        <dbReference type="EMBL" id="ESP05163.1"/>
    </source>
</evidence>
<dbReference type="InterPro" id="IPR011021">
    <property type="entry name" value="Arrestin-like_N"/>
</dbReference>
<dbReference type="STRING" id="225164.V4B401"/>
<dbReference type="Proteomes" id="UP000030746">
    <property type="component" value="Unassembled WGS sequence"/>
</dbReference>
<dbReference type="GO" id="GO:0015031">
    <property type="term" value="P:protein transport"/>
    <property type="evidence" value="ECO:0007669"/>
    <property type="project" value="TreeGrafter"/>
</dbReference>
<sequence>MGKLKEFEIILNNAHGVYFTGEILLGHVNIELKESLKLKGIRVNFRGKAYVHWTDQNMRGPGESRYREIRHHTATEEYFDVSNTLLSKDPSNNNDKRTLPAGQYTYPFQFQIPTNTPTSFEGQYGHIRYCVKVMIEIPHRCDLTCKKVFTVIQPLDLNRDPSMSVPIRTQKQKKLCCLCCLSGPVSATLCLNQKGYVPGETIHVDAEVMNNSRRKMASSSLEFKMTTTFYTKTETRSITQQIMKRKRGQIPSGSSDTWEGEPLVIPPLPTSHLMGCGIIDVKYMIVLRIEPVGPAFDHAVQAEVFVGTVPLHSSTQRHLAVANNYQGRQSYHNSNGAGADQLYHPNTYLPPLRFARYPFYTSCIREQDGNRNKGDNSYTPAYIYFLWNEELNRSNFPT</sequence>
<dbReference type="RefSeq" id="XP_009043708.1">
    <property type="nucleotide sequence ID" value="XM_009045460.1"/>
</dbReference>
<dbReference type="AlphaFoldDB" id="V4B401"/>
<comment type="similarity">
    <text evidence="1">Belongs to the arrestin family.</text>
</comment>
<dbReference type="InterPro" id="IPR014752">
    <property type="entry name" value="Arrestin-like_C"/>
</dbReference>
<evidence type="ECO:0000256" key="1">
    <source>
        <dbReference type="ARBA" id="ARBA00005298"/>
    </source>
</evidence>
<accession>V4B401</accession>
<dbReference type="CTD" id="20247449"/>
<dbReference type="HOGENOM" id="CLU_039221_0_1_1"/>
<organism evidence="3 4">
    <name type="scientific">Lottia gigantea</name>
    <name type="common">Giant owl limpet</name>
    <dbReference type="NCBI Taxonomy" id="225164"/>
    <lineage>
        <taxon>Eukaryota</taxon>
        <taxon>Metazoa</taxon>
        <taxon>Spiralia</taxon>
        <taxon>Lophotrochozoa</taxon>
        <taxon>Mollusca</taxon>
        <taxon>Gastropoda</taxon>
        <taxon>Patellogastropoda</taxon>
        <taxon>Lottioidea</taxon>
        <taxon>Lottiidae</taxon>
        <taxon>Lottia</taxon>
    </lineage>
</organism>
<evidence type="ECO:0000313" key="4">
    <source>
        <dbReference type="Proteomes" id="UP000030746"/>
    </source>
</evidence>
<dbReference type="InterPro" id="IPR050357">
    <property type="entry name" value="Arrestin_domain-protein"/>
</dbReference>
<dbReference type="Gene3D" id="2.60.40.640">
    <property type="match status" value="2"/>
</dbReference>
<feature type="domain" description="Arrestin C-terminal-like" evidence="2">
    <location>
        <begin position="181"/>
        <end position="311"/>
    </location>
</feature>
<dbReference type="OMA" id="GRARTYW"/>
<reference evidence="3 4" key="1">
    <citation type="journal article" date="2013" name="Nature">
        <title>Insights into bilaterian evolution from three spiralian genomes.</title>
        <authorList>
            <person name="Simakov O."/>
            <person name="Marletaz F."/>
            <person name="Cho S.J."/>
            <person name="Edsinger-Gonzales E."/>
            <person name="Havlak P."/>
            <person name="Hellsten U."/>
            <person name="Kuo D.H."/>
            <person name="Larsson T."/>
            <person name="Lv J."/>
            <person name="Arendt D."/>
            <person name="Savage R."/>
            <person name="Osoegawa K."/>
            <person name="de Jong P."/>
            <person name="Grimwood J."/>
            <person name="Chapman J.A."/>
            <person name="Shapiro H."/>
            <person name="Aerts A."/>
            <person name="Otillar R.P."/>
            <person name="Terry A.Y."/>
            <person name="Boore J.L."/>
            <person name="Grigoriev I.V."/>
            <person name="Lindberg D.R."/>
            <person name="Seaver E.C."/>
            <person name="Weisblat D.A."/>
            <person name="Putnam N.H."/>
            <person name="Rokhsar D.S."/>
        </authorList>
    </citation>
    <scope>NUCLEOTIDE SEQUENCE [LARGE SCALE GENOMIC DNA]</scope>
</reference>
<name>V4B401_LOTGI</name>
<dbReference type="SUPFAM" id="SSF81296">
    <property type="entry name" value="E set domains"/>
    <property type="match status" value="2"/>
</dbReference>
<dbReference type="InterPro" id="IPR014756">
    <property type="entry name" value="Ig_E-set"/>
</dbReference>
<dbReference type="GeneID" id="20247449"/>
<dbReference type="PANTHER" id="PTHR11188:SF176">
    <property type="entry name" value="ARRESTIN DOMAIN-CONTAINING PROTEIN 1"/>
    <property type="match status" value="1"/>
</dbReference>
<gene>
    <name evidence="3" type="ORF">LOTGIDRAFT_227841</name>
</gene>
<dbReference type="GO" id="GO:0005737">
    <property type="term" value="C:cytoplasm"/>
    <property type="evidence" value="ECO:0007669"/>
    <property type="project" value="TreeGrafter"/>
</dbReference>
<dbReference type="OrthoDB" id="2333384at2759"/>
<feature type="domain" description="Arrestin C-terminal-like" evidence="2">
    <location>
        <begin position="1"/>
        <end position="154"/>
    </location>
</feature>